<evidence type="ECO:0000256" key="4">
    <source>
        <dbReference type="ARBA" id="ARBA00023012"/>
    </source>
</evidence>
<dbReference type="GO" id="GO:0000155">
    <property type="term" value="F:phosphorelay sensor kinase activity"/>
    <property type="evidence" value="ECO:0007669"/>
    <property type="project" value="InterPro"/>
</dbReference>
<evidence type="ECO:0000256" key="2">
    <source>
        <dbReference type="ARBA" id="ARBA00012438"/>
    </source>
</evidence>
<comment type="catalytic activity">
    <reaction evidence="1">
        <text>ATP + protein L-histidine = ADP + protein N-phospho-L-histidine.</text>
        <dbReference type="EC" id="2.7.13.3"/>
    </reaction>
</comment>
<comment type="caution">
    <text evidence="5">Lacks conserved residue(s) required for the propagation of feature annotation.</text>
</comment>
<feature type="modified residue" description="4-aspartylphosphate" evidence="5">
    <location>
        <position position="586"/>
    </location>
</feature>
<keyword evidence="8" id="KW-0808">Transferase</keyword>
<dbReference type="SUPFAM" id="SSF47384">
    <property type="entry name" value="Homodimeric domain of signal transducing histidine kinase"/>
    <property type="match status" value="1"/>
</dbReference>
<dbReference type="Gene3D" id="3.30.565.10">
    <property type="entry name" value="Histidine kinase-like ATPase, C-terminal domain"/>
    <property type="match status" value="1"/>
</dbReference>
<dbReference type="PANTHER" id="PTHR45339:SF1">
    <property type="entry name" value="HYBRID SIGNAL TRANSDUCTION HISTIDINE KINASE J"/>
    <property type="match status" value="1"/>
</dbReference>
<dbReference type="CDD" id="cd17546">
    <property type="entry name" value="REC_hyHK_CKI1_RcsC-like"/>
    <property type="match status" value="1"/>
</dbReference>
<dbReference type="SMART" id="SM00448">
    <property type="entry name" value="REC"/>
    <property type="match status" value="2"/>
</dbReference>
<evidence type="ECO:0000259" key="6">
    <source>
        <dbReference type="PROSITE" id="PS50109"/>
    </source>
</evidence>
<dbReference type="OrthoDB" id="5291616at2"/>
<evidence type="ECO:0000313" key="9">
    <source>
        <dbReference type="Proteomes" id="UP000186469"/>
    </source>
</evidence>
<dbReference type="PROSITE" id="PS50109">
    <property type="entry name" value="HIS_KIN"/>
    <property type="match status" value="1"/>
</dbReference>
<dbReference type="Gene3D" id="1.10.287.130">
    <property type="match status" value="1"/>
</dbReference>
<keyword evidence="8" id="KW-0418">Kinase</keyword>
<evidence type="ECO:0000256" key="1">
    <source>
        <dbReference type="ARBA" id="ARBA00000085"/>
    </source>
</evidence>
<dbReference type="Pfam" id="PF00512">
    <property type="entry name" value="HisKA"/>
    <property type="match status" value="1"/>
</dbReference>
<name>A0A1M7THQ1_9BACT</name>
<keyword evidence="4" id="KW-0902">Two-component regulatory system</keyword>
<gene>
    <name evidence="8" type="ORF">SAMN02745728_02023</name>
</gene>
<protein>
    <recommendedName>
        <fullName evidence="2">histidine kinase</fullName>
        <ecNumber evidence="2">2.7.13.3</ecNumber>
    </recommendedName>
</protein>
<dbReference type="CDD" id="cd00082">
    <property type="entry name" value="HisKA"/>
    <property type="match status" value="1"/>
</dbReference>
<dbReference type="InterPro" id="IPR036890">
    <property type="entry name" value="HATPase_C_sf"/>
</dbReference>
<organism evidence="8 9">
    <name type="scientific">Desulfovibrio litoralis DSM 11393</name>
    <dbReference type="NCBI Taxonomy" id="1121455"/>
    <lineage>
        <taxon>Bacteria</taxon>
        <taxon>Pseudomonadati</taxon>
        <taxon>Thermodesulfobacteriota</taxon>
        <taxon>Desulfovibrionia</taxon>
        <taxon>Desulfovibrionales</taxon>
        <taxon>Desulfovibrionaceae</taxon>
        <taxon>Desulfovibrio</taxon>
    </lineage>
</organism>
<dbReference type="Pfam" id="PF00072">
    <property type="entry name" value="Response_reg"/>
    <property type="match status" value="2"/>
</dbReference>
<dbReference type="CDD" id="cd00156">
    <property type="entry name" value="REC"/>
    <property type="match status" value="1"/>
</dbReference>
<proteinExistence type="predicted"/>
<dbReference type="PANTHER" id="PTHR45339">
    <property type="entry name" value="HYBRID SIGNAL TRANSDUCTION HISTIDINE KINASE J"/>
    <property type="match status" value="1"/>
</dbReference>
<dbReference type="Pfam" id="PF02518">
    <property type="entry name" value="HATPase_c"/>
    <property type="match status" value="1"/>
</dbReference>
<dbReference type="SMART" id="SM00388">
    <property type="entry name" value="HisKA"/>
    <property type="match status" value="1"/>
</dbReference>
<evidence type="ECO:0000256" key="5">
    <source>
        <dbReference type="PROSITE-ProRule" id="PRU00169"/>
    </source>
</evidence>
<feature type="domain" description="Histidine kinase" evidence="6">
    <location>
        <begin position="170"/>
        <end position="417"/>
    </location>
</feature>
<reference evidence="8 9" key="1">
    <citation type="submission" date="2016-12" db="EMBL/GenBank/DDBJ databases">
        <authorList>
            <person name="Song W.-J."/>
            <person name="Kurnit D.M."/>
        </authorList>
    </citation>
    <scope>NUCLEOTIDE SEQUENCE [LARGE SCALE GENOMIC DNA]</scope>
    <source>
        <strain evidence="8 9">DSM 11393</strain>
    </source>
</reference>
<keyword evidence="9" id="KW-1185">Reference proteome</keyword>
<dbReference type="RefSeq" id="WP_072697700.1">
    <property type="nucleotide sequence ID" value="NZ_FRDI01000012.1"/>
</dbReference>
<dbReference type="InterPro" id="IPR004358">
    <property type="entry name" value="Sig_transdc_His_kin-like_C"/>
</dbReference>
<sequence length="655" mass="73672">MIPIQQSRLLLIHNDIDIRNQVQRILQDFDYTLRDADNLTDGLMICRDSKPDAVLLYIKSDSDSSVELLSLLTDELPYIPCIVLTYNNNVDFVLKLVKAGATDIIQMENFQGDDLVNSLYQQIKRYSSILKKNNELSQSSTLTVAENQVQLDQKHIEAVANAVREMFLSNVCHELRTPLNGILGLVDLMISGVRPESTVEYCLIIRHSALELLGSINKLIDIASLESNRMILHVGTFSLRNNLRDFLIAYLDQAQWKGLSLTYRVDVKVPDRLVGDIDRLKQTLDHLLNNAIKFTKEGRIELTISVASAPHIEDTPEINSYINSLHSPSFNRKDHVRSKVVLLFKIKDTGIGIPQEQLHDIFIPFTMGESFLTKSYRGLGLGLSIANSISKLMGGMLFADSTEGQGSCFTLVVSFFEEDNNQQDLENVVSYTGSQSPNPQNMPNLPNLPNQQGQRNTVVQKSMNQNVNQGFEQYAQQPPNNIQKRPSPVKIATEKNVQTPNFPASSNHFINLNNNSLTYGTLHSTQEEILRSLPQRTILLVEDDLVNRMLGTGFLESRGYKVVTAENGQEALDVIANQYIDLVLMDIQMPIMDGITATKIIRQKGGRYEQFPIIAITANVLNNDQDYYSNCGFTSYVSKPVNFPNLLDELKKMIS</sequence>
<dbReference type="SUPFAM" id="SSF52172">
    <property type="entry name" value="CheY-like"/>
    <property type="match status" value="2"/>
</dbReference>
<evidence type="ECO:0000256" key="3">
    <source>
        <dbReference type="ARBA" id="ARBA00022553"/>
    </source>
</evidence>
<dbReference type="InterPro" id="IPR011006">
    <property type="entry name" value="CheY-like_superfamily"/>
</dbReference>
<keyword evidence="3 5" id="KW-0597">Phosphoprotein</keyword>
<dbReference type="InterPro" id="IPR003594">
    <property type="entry name" value="HATPase_dom"/>
</dbReference>
<dbReference type="SMART" id="SM00387">
    <property type="entry name" value="HATPase_c"/>
    <property type="match status" value="1"/>
</dbReference>
<evidence type="ECO:0000313" key="8">
    <source>
        <dbReference type="EMBL" id="SHN70282.1"/>
    </source>
</evidence>
<dbReference type="AlphaFoldDB" id="A0A1M7THQ1"/>
<dbReference type="Gene3D" id="3.40.50.2300">
    <property type="match status" value="2"/>
</dbReference>
<dbReference type="Proteomes" id="UP000186469">
    <property type="component" value="Unassembled WGS sequence"/>
</dbReference>
<dbReference type="EMBL" id="FRDI01000012">
    <property type="protein sequence ID" value="SHN70282.1"/>
    <property type="molecule type" value="Genomic_DNA"/>
</dbReference>
<accession>A0A1M7THQ1</accession>
<dbReference type="SUPFAM" id="SSF55874">
    <property type="entry name" value="ATPase domain of HSP90 chaperone/DNA topoisomerase II/histidine kinase"/>
    <property type="match status" value="1"/>
</dbReference>
<feature type="domain" description="Response regulatory" evidence="7">
    <location>
        <begin position="8"/>
        <end position="123"/>
    </location>
</feature>
<dbReference type="InterPro" id="IPR036097">
    <property type="entry name" value="HisK_dim/P_sf"/>
</dbReference>
<evidence type="ECO:0000259" key="7">
    <source>
        <dbReference type="PROSITE" id="PS50110"/>
    </source>
</evidence>
<dbReference type="STRING" id="1121455.SAMN02745728_02023"/>
<dbReference type="PROSITE" id="PS50110">
    <property type="entry name" value="RESPONSE_REGULATORY"/>
    <property type="match status" value="2"/>
</dbReference>
<dbReference type="InterPro" id="IPR003661">
    <property type="entry name" value="HisK_dim/P_dom"/>
</dbReference>
<dbReference type="InterPro" id="IPR005467">
    <property type="entry name" value="His_kinase_dom"/>
</dbReference>
<dbReference type="PRINTS" id="PR00344">
    <property type="entry name" value="BCTRLSENSOR"/>
</dbReference>
<dbReference type="EC" id="2.7.13.3" evidence="2"/>
<dbReference type="InterPro" id="IPR001789">
    <property type="entry name" value="Sig_transdc_resp-reg_receiver"/>
</dbReference>
<feature type="domain" description="Response regulatory" evidence="7">
    <location>
        <begin position="537"/>
        <end position="654"/>
    </location>
</feature>